<evidence type="ECO:0000256" key="1">
    <source>
        <dbReference type="SAM" id="MobiDB-lite"/>
    </source>
</evidence>
<accession>A0ABR9DKM8</accession>
<gene>
    <name evidence="2" type="ORF">EBB_23400</name>
</gene>
<keyword evidence="3" id="KW-1185">Reference proteome</keyword>
<dbReference type="EMBL" id="JACXST010000003">
    <property type="protein sequence ID" value="MBD9363371.1"/>
    <property type="molecule type" value="Genomic_DNA"/>
</dbReference>
<dbReference type="Proteomes" id="UP000641152">
    <property type="component" value="Unassembled WGS sequence"/>
</dbReference>
<organism evidence="2 3">
    <name type="scientific">Methylomonas fluvii</name>
    <dbReference type="NCBI Taxonomy" id="1854564"/>
    <lineage>
        <taxon>Bacteria</taxon>
        <taxon>Pseudomonadati</taxon>
        <taxon>Pseudomonadota</taxon>
        <taxon>Gammaproteobacteria</taxon>
        <taxon>Methylococcales</taxon>
        <taxon>Methylococcaceae</taxon>
        <taxon>Methylomonas</taxon>
    </lineage>
</organism>
<evidence type="ECO:0008006" key="4">
    <source>
        <dbReference type="Google" id="ProtNLM"/>
    </source>
</evidence>
<feature type="compositionally biased region" description="Polar residues" evidence="1">
    <location>
        <begin position="1"/>
        <end position="19"/>
    </location>
</feature>
<protein>
    <recommendedName>
        <fullName evidence="4">RiboL-PSP-HEPN domain-containing protein</fullName>
    </recommendedName>
</protein>
<name>A0ABR9DKM8_9GAMM</name>
<evidence type="ECO:0000313" key="3">
    <source>
        <dbReference type="Proteomes" id="UP000641152"/>
    </source>
</evidence>
<sequence length="185" mass="21301">MQYQLNQTNLTDDQQSSMNIPREDEEDALYSQIGFVVVQWGHCEQSLKLLVNTLFLQYGGNNLPKRKRMPKQLGEKITFVKECTSLIPSLAAFRNEIEDLLGNFEALTQTRHDLVHGALSDSPPVNGVYSFIRLETHPETHEVKEFQYDLKAFPNLARDLVRLGADTPKIARRVFEASPRMFDYR</sequence>
<proteinExistence type="predicted"/>
<evidence type="ECO:0000313" key="2">
    <source>
        <dbReference type="EMBL" id="MBD9363371.1"/>
    </source>
</evidence>
<comment type="caution">
    <text evidence="2">The sequence shown here is derived from an EMBL/GenBank/DDBJ whole genome shotgun (WGS) entry which is preliminary data.</text>
</comment>
<dbReference type="RefSeq" id="WP_192396056.1">
    <property type="nucleotide sequence ID" value="NZ_CAJHIU010000003.1"/>
</dbReference>
<feature type="region of interest" description="Disordered" evidence="1">
    <location>
        <begin position="1"/>
        <end position="21"/>
    </location>
</feature>
<reference evidence="2 3" key="1">
    <citation type="submission" date="2020-09" db="EMBL/GenBank/DDBJ databases">
        <title>Methylomonas albis sp. nov. and Methylomonas fluvii sp. nov.: Two cold-adapted methanotrophs from the River Elbe and an amended description of Methylovulum psychrotolerans strain Eb1.</title>
        <authorList>
            <person name="Bussmann I.K."/>
            <person name="Klings K.-W."/>
            <person name="Warnstedt J."/>
            <person name="Hoppert M."/>
            <person name="Saborowski A."/>
            <person name="Horn F."/>
            <person name="Liebner S."/>
        </authorList>
    </citation>
    <scope>NUCLEOTIDE SEQUENCE [LARGE SCALE GENOMIC DNA]</scope>
    <source>
        <strain evidence="2 3">EbB</strain>
    </source>
</reference>